<reference evidence="1" key="1">
    <citation type="submission" date="2014-05" db="EMBL/GenBank/DDBJ databases">
        <authorList>
            <person name="Chronopoulou M."/>
        </authorList>
    </citation>
    <scope>NUCLEOTIDE SEQUENCE</scope>
    <source>
        <tissue evidence="1">Whole organism</tissue>
    </source>
</reference>
<protein>
    <submittedName>
        <fullName evidence="1">Uncharacterized protein</fullName>
    </submittedName>
</protein>
<dbReference type="AlphaFoldDB" id="A0A0K2U5E4"/>
<sequence>MYFANSSRSRKSPGSSYYLRLLIRIPQRFIWSCVCF</sequence>
<proteinExistence type="predicted"/>
<accession>A0A0K2U5E4</accession>
<name>A0A0K2U5E4_LEPSM</name>
<organism evidence="1">
    <name type="scientific">Lepeophtheirus salmonis</name>
    <name type="common">Salmon louse</name>
    <name type="synonym">Caligus salmonis</name>
    <dbReference type="NCBI Taxonomy" id="72036"/>
    <lineage>
        <taxon>Eukaryota</taxon>
        <taxon>Metazoa</taxon>
        <taxon>Ecdysozoa</taxon>
        <taxon>Arthropoda</taxon>
        <taxon>Crustacea</taxon>
        <taxon>Multicrustacea</taxon>
        <taxon>Hexanauplia</taxon>
        <taxon>Copepoda</taxon>
        <taxon>Siphonostomatoida</taxon>
        <taxon>Caligidae</taxon>
        <taxon>Lepeophtheirus</taxon>
    </lineage>
</organism>
<evidence type="ECO:0000313" key="1">
    <source>
        <dbReference type="EMBL" id="CDW32926.1"/>
    </source>
</evidence>
<dbReference type="EMBL" id="HACA01015565">
    <property type="protein sequence ID" value="CDW32926.1"/>
    <property type="molecule type" value="Transcribed_RNA"/>
</dbReference>